<protein>
    <recommendedName>
        <fullName evidence="13">Transcription factor GTE8</fullName>
    </recommendedName>
</protein>
<sequence>MMAKTNKYPGGYYGNSLERAGESEGSGSSGRIDTEITASEDSSAPTRKCISLNSKNRDAYAVPMQVLPLSNMLPSERKDLKRRLRMELEQIRVLQKKIELQRTNGVTVSSSSDILSCSNGQNGPRIENLRKSSASTGGKAKNVTPVGNKVGGWNRSTSGKFESVSQAFAASTTSVILMKQCETLLKRLMSHQYGWVFNTPVDVVKLNIPDYLNVIKHPMDLGTVKSKIASGSYSSPLDFVGDVRLTFANAMTYNPPGNDVHIMADTLSKFFEVRWKAIEKKLPKPEPQPLPEKSGPRENVETTKPMPPSKKRKITPVQPEVIPEPAKRVMTVEEKHNLGRELESLLSEMPLHIIDFLKENSSNGKDSGEDEIEIDIDDLSDDTLFTLRKLLDDYLLEKQKNNSRVEPCEIELLNESGLSNSSMQPFKENNPADEDVDIGGNEPPVSSFPPVEIEKDTGHRISKCISPRSASDSDSSDSYESESHGAKASSLVNASELPESLGTGAQLDEKTTSGDPLDRNQSDSGLDQVEQPSQQKPSSVESDCREDGDSAPSDRQVSPDKQYRAALLKNRFADTILRAREKTLTQGEKGDPEKLRREREELELQRKKEKARLQAEAKAAEDARRQAEAEAVAEAKRKRELEREAARQALLQIEKTVEINENSRFLEDLEMLRTAPAEQLPSSVDETSPDHSQDGLGGFKFGGSNPLEQLGLYMKVDEEEEEVEPPSVPDTINDIEEGEID</sequence>
<feature type="region of interest" description="Disordered" evidence="8">
    <location>
        <begin position="419"/>
        <end position="564"/>
    </location>
</feature>
<gene>
    <name evidence="11" type="ORF">FNV43_RR14177</name>
</gene>
<feature type="compositionally biased region" description="Basic and acidic residues" evidence="8">
    <location>
        <begin position="507"/>
        <end position="521"/>
    </location>
</feature>
<feature type="domain" description="NET" evidence="10">
    <location>
        <begin position="320"/>
        <end position="402"/>
    </location>
</feature>
<dbReference type="FunFam" id="1.20.920.10:FF:000050">
    <property type="entry name" value="Transcription factor GTE4"/>
    <property type="match status" value="1"/>
</dbReference>
<feature type="region of interest" description="Disordered" evidence="8">
    <location>
        <begin position="111"/>
        <end position="151"/>
    </location>
</feature>
<keyword evidence="2" id="KW-0805">Transcription regulation</keyword>
<comment type="caution">
    <text evidence="11">The sequence shown here is derived from an EMBL/GenBank/DDBJ whole genome shotgun (WGS) entry which is preliminary data.</text>
</comment>
<keyword evidence="6" id="KW-0539">Nucleus</keyword>
<keyword evidence="3" id="KW-0175">Coiled coil</keyword>
<dbReference type="InterPro" id="IPR038336">
    <property type="entry name" value="NET_sf"/>
</dbReference>
<dbReference type="Proteomes" id="UP000796880">
    <property type="component" value="Unassembled WGS sequence"/>
</dbReference>
<evidence type="ECO:0000256" key="3">
    <source>
        <dbReference type="ARBA" id="ARBA00023054"/>
    </source>
</evidence>
<evidence type="ECO:0008006" key="13">
    <source>
        <dbReference type="Google" id="ProtNLM"/>
    </source>
</evidence>
<feature type="region of interest" description="Disordered" evidence="8">
    <location>
        <begin position="1"/>
        <end position="43"/>
    </location>
</feature>
<keyword evidence="12" id="KW-1185">Reference proteome</keyword>
<feature type="compositionally biased region" description="Polar residues" evidence="8">
    <location>
        <begin position="111"/>
        <end position="122"/>
    </location>
</feature>
<keyword evidence="5" id="KW-0804">Transcription</keyword>
<dbReference type="Pfam" id="PF17035">
    <property type="entry name" value="BET"/>
    <property type="match status" value="1"/>
</dbReference>
<evidence type="ECO:0000259" key="9">
    <source>
        <dbReference type="PROSITE" id="PS50014"/>
    </source>
</evidence>
<organism evidence="11 12">
    <name type="scientific">Rhamnella rubrinervis</name>
    <dbReference type="NCBI Taxonomy" id="2594499"/>
    <lineage>
        <taxon>Eukaryota</taxon>
        <taxon>Viridiplantae</taxon>
        <taxon>Streptophyta</taxon>
        <taxon>Embryophyta</taxon>
        <taxon>Tracheophyta</taxon>
        <taxon>Spermatophyta</taxon>
        <taxon>Magnoliopsida</taxon>
        <taxon>eudicotyledons</taxon>
        <taxon>Gunneridae</taxon>
        <taxon>Pentapetalae</taxon>
        <taxon>rosids</taxon>
        <taxon>fabids</taxon>
        <taxon>Rosales</taxon>
        <taxon>Rhamnaceae</taxon>
        <taxon>rhamnoid group</taxon>
        <taxon>Rhamneae</taxon>
        <taxon>Rhamnella</taxon>
    </lineage>
</organism>
<dbReference type="OrthoDB" id="21449at2759"/>
<evidence type="ECO:0000256" key="4">
    <source>
        <dbReference type="ARBA" id="ARBA00023117"/>
    </source>
</evidence>
<evidence type="ECO:0000256" key="5">
    <source>
        <dbReference type="ARBA" id="ARBA00023163"/>
    </source>
</evidence>
<dbReference type="AlphaFoldDB" id="A0A8K0MG39"/>
<dbReference type="PROSITE" id="PS51525">
    <property type="entry name" value="NET"/>
    <property type="match status" value="1"/>
</dbReference>
<feature type="region of interest" description="Disordered" evidence="8">
    <location>
        <begin position="581"/>
        <end position="641"/>
    </location>
</feature>
<dbReference type="InterPro" id="IPR052442">
    <property type="entry name" value="Env_Response_Regulator"/>
</dbReference>
<reference evidence="11" key="1">
    <citation type="submission" date="2020-03" db="EMBL/GenBank/DDBJ databases">
        <title>A high-quality chromosome-level genome assembly of a woody plant with both climbing and erect habits, Rhamnella rubrinervis.</title>
        <authorList>
            <person name="Lu Z."/>
            <person name="Yang Y."/>
            <person name="Zhu X."/>
            <person name="Sun Y."/>
        </authorList>
    </citation>
    <scope>NUCLEOTIDE SEQUENCE</scope>
    <source>
        <strain evidence="11">BYM</strain>
        <tissue evidence="11">Leaf</tissue>
    </source>
</reference>
<name>A0A8K0MG39_9ROSA</name>
<dbReference type="CDD" id="cd05506">
    <property type="entry name" value="Bromo_plant1"/>
    <property type="match status" value="1"/>
</dbReference>
<dbReference type="InterPro" id="IPR027353">
    <property type="entry name" value="NET_dom"/>
</dbReference>
<dbReference type="GO" id="GO:0005634">
    <property type="term" value="C:nucleus"/>
    <property type="evidence" value="ECO:0007669"/>
    <property type="project" value="UniProtKB-SubCell"/>
</dbReference>
<feature type="region of interest" description="Disordered" evidence="8">
    <location>
        <begin position="677"/>
        <end position="703"/>
    </location>
</feature>
<feature type="region of interest" description="Disordered" evidence="8">
    <location>
        <begin position="717"/>
        <end position="741"/>
    </location>
</feature>
<feature type="region of interest" description="Disordered" evidence="8">
    <location>
        <begin position="282"/>
        <end position="315"/>
    </location>
</feature>
<keyword evidence="4 7" id="KW-0103">Bromodomain</keyword>
<evidence type="ECO:0000313" key="12">
    <source>
        <dbReference type="Proteomes" id="UP000796880"/>
    </source>
</evidence>
<dbReference type="PRINTS" id="PR00503">
    <property type="entry name" value="BROMODOMAIN"/>
</dbReference>
<dbReference type="InterPro" id="IPR001487">
    <property type="entry name" value="Bromodomain"/>
</dbReference>
<evidence type="ECO:0000256" key="1">
    <source>
        <dbReference type="ARBA" id="ARBA00004123"/>
    </source>
</evidence>
<evidence type="ECO:0000259" key="10">
    <source>
        <dbReference type="PROSITE" id="PS51525"/>
    </source>
</evidence>
<comment type="subcellular location">
    <subcellularLocation>
        <location evidence="1">Nucleus</location>
    </subcellularLocation>
</comment>
<dbReference type="InterPro" id="IPR036427">
    <property type="entry name" value="Bromodomain-like_sf"/>
</dbReference>
<dbReference type="Gene3D" id="1.20.1270.220">
    <property type="match status" value="1"/>
</dbReference>
<evidence type="ECO:0000256" key="6">
    <source>
        <dbReference type="ARBA" id="ARBA00023242"/>
    </source>
</evidence>
<dbReference type="EMBL" id="VOIH02000006">
    <property type="protein sequence ID" value="KAF3444485.1"/>
    <property type="molecule type" value="Genomic_DNA"/>
</dbReference>
<dbReference type="PANTHER" id="PTHR46136">
    <property type="entry name" value="TRANSCRIPTION FACTOR GTE8"/>
    <property type="match status" value="1"/>
</dbReference>
<dbReference type="SUPFAM" id="SSF47370">
    <property type="entry name" value="Bromodomain"/>
    <property type="match status" value="1"/>
</dbReference>
<dbReference type="Gene3D" id="1.20.920.10">
    <property type="entry name" value="Bromodomain-like"/>
    <property type="match status" value="1"/>
</dbReference>
<dbReference type="PROSITE" id="PS50014">
    <property type="entry name" value="BROMODOMAIN_2"/>
    <property type="match status" value="1"/>
</dbReference>
<dbReference type="PANTHER" id="PTHR46136:SF1">
    <property type="entry name" value="TRANSCRIPTION FACTOR GTE11-RELATED"/>
    <property type="match status" value="1"/>
</dbReference>
<accession>A0A8K0MG39</accession>
<feature type="compositionally biased region" description="Polar residues" evidence="8">
    <location>
        <begin position="522"/>
        <end position="541"/>
    </location>
</feature>
<evidence type="ECO:0000313" key="11">
    <source>
        <dbReference type="EMBL" id="KAF3444485.1"/>
    </source>
</evidence>
<feature type="domain" description="Bromo" evidence="9">
    <location>
        <begin position="189"/>
        <end position="261"/>
    </location>
</feature>
<proteinExistence type="predicted"/>
<dbReference type="Pfam" id="PF00439">
    <property type="entry name" value="Bromodomain"/>
    <property type="match status" value="1"/>
</dbReference>
<evidence type="ECO:0000256" key="7">
    <source>
        <dbReference type="PROSITE-ProRule" id="PRU00035"/>
    </source>
</evidence>
<evidence type="ECO:0000256" key="8">
    <source>
        <dbReference type="SAM" id="MobiDB-lite"/>
    </source>
</evidence>
<evidence type="ECO:0000256" key="2">
    <source>
        <dbReference type="ARBA" id="ARBA00023015"/>
    </source>
</evidence>
<dbReference type="SMART" id="SM00297">
    <property type="entry name" value="BROMO"/>
    <property type="match status" value="1"/>
</dbReference>
<dbReference type="InterPro" id="IPR037377">
    <property type="entry name" value="GTE_bromo"/>
</dbReference>